<dbReference type="GO" id="GO:0016020">
    <property type="term" value="C:membrane"/>
    <property type="evidence" value="ECO:0007669"/>
    <property type="project" value="UniProtKB-SubCell"/>
</dbReference>
<evidence type="ECO:0000256" key="5">
    <source>
        <dbReference type="ARBA" id="ARBA00022723"/>
    </source>
</evidence>
<feature type="compositionally biased region" description="Low complexity" evidence="13">
    <location>
        <begin position="184"/>
        <end position="196"/>
    </location>
</feature>
<feature type="binding site" description="axial binding residue" evidence="12">
    <location>
        <position position="254"/>
    </location>
    <ligand>
        <name>heme b</name>
        <dbReference type="ChEBI" id="CHEBI:60344"/>
        <label>1</label>
    </ligand>
    <ligandPart>
        <name>Fe</name>
        <dbReference type="ChEBI" id="CHEBI:18248"/>
    </ligandPart>
</feature>
<evidence type="ECO:0000256" key="3">
    <source>
        <dbReference type="ARBA" id="ARBA00022617"/>
    </source>
</evidence>
<feature type="transmembrane region" description="Helical" evidence="14">
    <location>
        <begin position="319"/>
        <end position="342"/>
    </location>
</feature>
<feature type="transmembrane region" description="Helical" evidence="14">
    <location>
        <begin position="249"/>
        <end position="270"/>
    </location>
</feature>
<evidence type="ECO:0000256" key="4">
    <source>
        <dbReference type="ARBA" id="ARBA00022692"/>
    </source>
</evidence>
<name>A0ABD3IIX1_EUCGL</name>
<evidence type="ECO:0000256" key="12">
    <source>
        <dbReference type="PIRSR" id="PIRSR037471-1"/>
    </source>
</evidence>
<evidence type="ECO:0000256" key="14">
    <source>
        <dbReference type="SAM" id="Phobius"/>
    </source>
</evidence>
<evidence type="ECO:0000313" key="18">
    <source>
        <dbReference type="EMBL" id="KAL3714628.1"/>
    </source>
</evidence>
<feature type="binding site" description="axial binding residue" evidence="12">
    <location>
        <position position="218"/>
    </location>
    <ligand>
        <name>heme b</name>
        <dbReference type="ChEBI" id="CHEBI:60344"/>
        <label>1</label>
    </ligand>
    <ligandPart>
        <name>Fe</name>
        <dbReference type="ChEBI" id="CHEBI:18248"/>
    </ligandPart>
</feature>
<accession>A0ABD3IIX1</accession>
<feature type="domain" description="DOMON" evidence="16">
    <location>
        <begin position="50"/>
        <end position="164"/>
    </location>
</feature>
<dbReference type="PROSITE" id="PS50939">
    <property type="entry name" value="CYTOCHROME_B561"/>
    <property type="match status" value="1"/>
</dbReference>
<keyword evidence="19" id="KW-1185">Reference proteome</keyword>
<dbReference type="InterPro" id="IPR006593">
    <property type="entry name" value="Cyt_b561/ferric_Rdtase_TM"/>
</dbReference>
<feature type="transmembrane region" description="Helical" evidence="14">
    <location>
        <begin position="354"/>
        <end position="378"/>
    </location>
</feature>
<protein>
    <recommendedName>
        <fullName evidence="11">Cytochrome b561 and DOMON domain-containing protein</fullName>
    </recommendedName>
</protein>
<dbReference type="PIRSF" id="PIRSF037471">
    <property type="entry name" value="UCP037471"/>
    <property type="match status" value="1"/>
</dbReference>
<keyword evidence="12" id="KW-0408">Iron</keyword>
<dbReference type="FunFam" id="1.20.120.1770:FF:000007">
    <property type="entry name" value="Cytochrome b561 and DOMON domain-containing protein"/>
    <property type="match status" value="1"/>
</dbReference>
<evidence type="ECO:0000259" key="16">
    <source>
        <dbReference type="PROSITE" id="PS50836"/>
    </source>
</evidence>
<keyword evidence="3" id="KW-0349">Heme</keyword>
<dbReference type="PANTHER" id="PTHR23130:SF167">
    <property type="entry name" value="CYTOCHROME B561 AND DOMON DOMAIN-CONTAINING PROTEIN"/>
    <property type="match status" value="1"/>
</dbReference>
<evidence type="ECO:0000256" key="9">
    <source>
        <dbReference type="ARBA" id="ARBA00023136"/>
    </source>
</evidence>
<dbReference type="PANTHER" id="PTHR23130">
    <property type="entry name" value="CYTOCHROME B561 AND DOMON DOMAIN-CONTAINING PROTEIN"/>
    <property type="match status" value="1"/>
</dbReference>
<evidence type="ECO:0000313" key="19">
    <source>
        <dbReference type="Proteomes" id="UP001634007"/>
    </source>
</evidence>
<evidence type="ECO:0000256" key="15">
    <source>
        <dbReference type="SAM" id="SignalP"/>
    </source>
</evidence>
<reference evidence="18 19" key="1">
    <citation type="submission" date="2024-11" db="EMBL/GenBank/DDBJ databases">
        <title>Chromosome-level genome assembly of Eucalyptus globulus Labill. provides insights into its genome evolution.</title>
        <authorList>
            <person name="Li X."/>
        </authorList>
    </citation>
    <scope>NUCLEOTIDE SEQUENCE [LARGE SCALE GENOMIC DNA]</scope>
    <source>
        <strain evidence="18">CL2024</strain>
        <tissue evidence="18">Fresh tender leaves</tissue>
    </source>
</reference>
<dbReference type="GO" id="GO:0046872">
    <property type="term" value="F:metal ion binding"/>
    <property type="evidence" value="ECO:0007669"/>
    <property type="project" value="UniProtKB-KW"/>
</dbReference>
<feature type="binding site" description="axial binding residue" evidence="12">
    <location>
        <position position="287"/>
    </location>
    <ligand>
        <name>heme b</name>
        <dbReference type="ChEBI" id="CHEBI:60344"/>
        <label>1</label>
    </ligand>
    <ligandPart>
        <name>Fe</name>
        <dbReference type="ChEBI" id="CHEBI:18248"/>
    </ligandPart>
</feature>
<dbReference type="CDD" id="cd09629">
    <property type="entry name" value="DOMON_CIL1_like"/>
    <property type="match status" value="1"/>
</dbReference>
<sequence>MQSASMRSVFFLWALMVFSLCVSRSRAQTCRNYTFTNKNTYALCVDLPVLSSFLHWNYTQSTGTADVAFRHTGASTSRWISWAINPKGQRMLGCQALVAYMTTSGSMYAYTSSVDSYSTDLPEGALSFGVPSISATYENGEMTIFARLKLGTSMTSVSQVWEEGPMNGPGTPGRHSTGGANVRSTGTLNFLSTSSTSGGGSPSGSSGISSTERKKNVHGVLNAVSWGVLMPTGVLLARYLKVFKSANPAWFYLHVTCQTSAYAVGIAGWVTGLRLGDEGGGSSVGTHGNIGMALFILATLQVFALLLRPKPDHKYRLYWNIYHHSCGYTAIALSIVNVFIGLDLLDPTKVWKRTYIIILVVLGCVALIMEPVTWAIVIKKRRRERSQKHPAVGMNGAHSNGYNGRSHEDGV</sequence>
<feature type="domain" description="Cytochrome b561" evidence="17">
    <location>
        <begin position="179"/>
        <end position="378"/>
    </location>
</feature>
<dbReference type="InterPro" id="IPR045265">
    <property type="entry name" value="AIR12_DOMON"/>
</dbReference>
<keyword evidence="8 14" id="KW-1133">Transmembrane helix</keyword>
<feature type="region of interest" description="Disordered" evidence="13">
    <location>
        <begin position="387"/>
        <end position="411"/>
    </location>
</feature>
<comment type="caution">
    <text evidence="18">The sequence shown here is derived from an EMBL/GenBank/DDBJ whole genome shotgun (WGS) entry which is preliminary data.</text>
</comment>
<keyword evidence="7 11" id="KW-0249">Electron transport</keyword>
<dbReference type="Proteomes" id="UP001634007">
    <property type="component" value="Unassembled WGS sequence"/>
</dbReference>
<dbReference type="PROSITE" id="PS50836">
    <property type="entry name" value="DOMON"/>
    <property type="match status" value="1"/>
</dbReference>
<feature type="chain" id="PRO_5044756472" description="Cytochrome b561 and DOMON domain-containing protein" evidence="15">
    <location>
        <begin position="28"/>
        <end position="411"/>
    </location>
</feature>
<dbReference type="InterPro" id="IPR005018">
    <property type="entry name" value="DOMON_domain"/>
</dbReference>
<dbReference type="Pfam" id="PF03188">
    <property type="entry name" value="Cytochrom_B561"/>
    <property type="match status" value="1"/>
</dbReference>
<comment type="function">
    <text evidence="10">May act as a catecholamine-responsive trans-membrane electron transporter.</text>
</comment>
<feature type="transmembrane region" description="Helical" evidence="14">
    <location>
        <begin position="290"/>
        <end position="307"/>
    </location>
</feature>
<evidence type="ECO:0000259" key="17">
    <source>
        <dbReference type="PROSITE" id="PS50939"/>
    </source>
</evidence>
<dbReference type="EMBL" id="JBJKBG010000011">
    <property type="protein sequence ID" value="KAL3714628.1"/>
    <property type="molecule type" value="Genomic_DNA"/>
</dbReference>
<comment type="subcellular location">
    <subcellularLocation>
        <location evidence="1">Membrane</location>
        <topology evidence="1">Multi-pass membrane protein</topology>
    </subcellularLocation>
</comment>
<keyword evidence="9 11" id="KW-0472">Membrane</keyword>
<evidence type="ECO:0000256" key="1">
    <source>
        <dbReference type="ARBA" id="ARBA00004141"/>
    </source>
</evidence>
<dbReference type="Pfam" id="PF04526">
    <property type="entry name" value="DUF568"/>
    <property type="match status" value="1"/>
</dbReference>
<evidence type="ECO:0000256" key="11">
    <source>
        <dbReference type="PIRNR" id="PIRNR037471"/>
    </source>
</evidence>
<feature type="binding site" description="axial binding residue" evidence="12">
    <location>
        <position position="323"/>
    </location>
    <ligand>
        <name>heme b</name>
        <dbReference type="ChEBI" id="CHEBI:60344"/>
        <label>1</label>
    </ligand>
    <ligandPart>
        <name>Fe</name>
        <dbReference type="ChEBI" id="CHEBI:18248"/>
    </ligandPart>
</feature>
<keyword evidence="6 15" id="KW-0732">Signal</keyword>
<proteinExistence type="predicted"/>
<comment type="cofactor">
    <cofactor evidence="11">
        <name>heme b</name>
        <dbReference type="ChEBI" id="CHEBI:60344"/>
    </cofactor>
    <text evidence="11">Binds 2 heme b groups non-covalently.</text>
</comment>
<dbReference type="CDD" id="cd08760">
    <property type="entry name" value="Cyt_b561_FRRS1_like"/>
    <property type="match status" value="1"/>
</dbReference>
<dbReference type="InterPro" id="IPR017214">
    <property type="entry name" value="UCP037471"/>
</dbReference>
<dbReference type="Gene3D" id="1.20.120.1770">
    <property type="match status" value="1"/>
</dbReference>
<evidence type="ECO:0000256" key="2">
    <source>
        <dbReference type="ARBA" id="ARBA00022448"/>
    </source>
</evidence>
<evidence type="ECO:0000256" key="7">
    <source>
        <dbReference type="ARBA" id="ARBA00022982"/>
    </source>
</evidence>
<gene>
    <name evidence="18" type="ORF">ACJRO7_006518</name>
</gene>
<dbReference type="SMART" id="SM00665">
    <property type="entry name" value="B561"/>
    <property type="match status" value="1"/>
</dbReference>
<keyword evidence="4 14" id="KW-0812">Transmembrane</keyword>
<evidence type="ECO:0000256" key="10">
    <source>
        <dbReference type="ARBA" id="ARBA00053871"/>
    </source>
</evidence>
<evidence type="ECO:0000256" key="6">
    <source>
        <dbReference type="ARBA" id="ARBA00022729"/>
    </source>
</evidence>
<feature type="region of interest" description="Disordered" evidence="13">
    <location>
        <begin position="161"/>
        <end position="211"/>
    </location>
</feature>
<keyword evidence="2 11" id="KW-0813">Transport</keyword>
<evidence type="ECO:0000256" key="13">
    <source>
        <dbReference type="SAM" id="MobiDB-lite"/>
    </source>
</evidence>
<keyword evidence="5 12" id="KW-0479">Metal-binding</keyword>
<evidence type="ECO:0000256" key="8">
    <source>
        <dbReference type="ARBA" id="ARBA00022989"/>
    </source>
</evidence>
<dbReference type="AlphaFoldDB" id="A0ABD3IIX1"/>
<organism evidence="18 19">
    <name type="scientific">Eucalyptus globulus</name>
    <name type="common">Tasmanian blue gum</name>
    <dbReference type="NCBI Taxonomy" id="34317"/>
    <lineage>
        <taxon>Eukaryota</taxon>
        <taxon>Viridiplantae</taxon>
        <taxon>Streptophyta</taxon>
        <taxon>Embryophyta</taxon>
        <taxon>Tracheophyta</taxon>
        <taxon>Spermatophyta</taxon>
        <taxon>Magnoliopsida</taxon>
        <taxon>eudicotyledons</taxon>
        <taxon>Gunneridae</taxon>
        <taxon>Pentapetalae</taxon>
        <taxon>rosids</taxon>
        <taxon>malvids</taxon>
        <taxon>Myrtales</taxon>
        <taxon>Myrtaceae</taxon>
        <taxon>Myrtoideae</taxon>
        <taxon>Eucalypteae</taxon>
        <taxon>Eucalyptus</taxon>
    </lineage>
</organism>
<feature type="signal peptide" evidence="15">
    <location>
        <begin position="1"/>
        <end position="27"/>
    </location>
</feature>